<dbReference type="AlphaFoldDB" id="A0AA39KMK0"/>
<evidence type="ECO:0000313" key="3">
    <source>
        <dbReference type="Proteomes" id="UP001168972"/>
    </source>
</evidence>
<dbReference type="Proteomes" id="UP001168972">
    <property type="component" value="Unassembled WGS sequence"/>
</dbReference>
<gene>
    <name evidence="2" type="ORF">PV327_004423</name>
</gene>
<proteinExistence type="predicted"/>
<evidence type="ECO:0000313" key="2">
    <source>
        <dbReference type="EMBL" id="KAK0166959.1"/>
    </source>
</evidence>
<sequence>MTLLFLARLESEEKLVDWVCVRMDNADVYWRSLDELRLSLIYQHYSRLCQIIKPKRHQYKRNKNHQEYNQQQQQDKHEEKCKSARAVVAIGGGRVVANTAMRR</sequence>
<reference evidence="2" key="2">
    <citation type="submission" date="2023-03" db="EMBL/GenBank/DDBJ databases">
        <authorList>
            <person name="Inwood S.N."/>
            <person name="Skelly J.G."/>
            <person name="Guhlin J."/>
            <person name="Harrop T.W.R."/>
            <person name="Goldson S.G."/>
            <person name="Dearden P.K."/>
        </authorList>
    </citation>
    <scope>NUCLEOTIDE SEQUENCE</scope>
    <source>
        <strain evidence="2">Lincoln</strain>
        <tissue evidence="2">Whole body</tissue>
    </source>
</reference>
<feature type="region of interest" description="Disordered" evidence="1">
    <location>
        <begin position="60"/>
        <end position="79"/>
    </location>
</feature>
<evidence type="ECO:0000256" key="1">
    <source>
        <dbReference type="SAM" id="MobiDB-lite"/>
    </source>
</evidence>
<comment type="caution">
    <text evidence="2">The sequence shown here is derived from an EMBL/GenBank/DDBJ whole genome shotgun (WGS) entry which is preliminary data.</text>
</comment>
<keyword evidence="3" id="KW-1185">Reference proteome</keyword>
<protein>
    <submittedName>
        <fullName evidence="2">Uncharacterized protein</fullName>
    </submittedName>
</protein>
<name>A0AA39KMK0_MICHY</name>
<reference evidence="2" key="1">
    <citation type="journal article" date="2023" name="bioRxiv">
        <title>Scaffold-level genome assemblies of two parasitoid biocontrol wasps reveal the parthenogenesis mechanism and an associated novel virus.</title>
        <authorList>
            <person name="Inwood S."/>
            <person name="Skelly J."/>
            <person name="Guhlin J."/>
            <person name="Harrop T."/>
            <person name="Goldson S."/>
            <person name="Dearden P."/>
        </authorList>
    </citation>
    <scope>NUCLEOTIDE SEQUENCE</scope>
    <source>
        <strain evidence="2">Lincoln</strain>
        <tissue evidence="2">Whole body</tissue>
    </source>
</reference>
<accession>A0AA39KMK0</accession>
<organism evidence="2 3">
    <name type="scientific">Microctonus hyperodae</name>
    <name type="common">Parasitoid wasp</name>
    <dbReference type="NCBI Taxonomy" id="165561"/>
    <lineage>
        <taxon>Eukaryota</taxon>
        <taxon>Metazoa</taxon>
        <taxon>Ecdysozoa</taxon>
        <taxon>Arthropoda</taxon>
        <taxon>Hexapoda</taxon>
        <taxon>Insecta</taxon>
        <taxon>Pterygota</taxon>
        <taxon>Neoptera</taxon>
        <taxon>Endopterygota</taxon>
        <taxon>Hymenoptera</taxon>
        <taxon>Apocrita</taxon>
        <taxon>Ichneumonoidea</taxon>
        <taxon>Braconidae</taxon>
        <taxon>Euphorinae</taxon>
        <taxon>Microctonus</taxon>
    </lineage>
</organism>
<dbReference type="EMBL" id="JAQQBR010001832">
    <property type="protein sequence ID" value="KAK0166959.1"/>
    <property type="molecule type" value="Genomic_DNA"/>
</dbReference>